<evidence type="ECO:0000313" key="2">
    <source>
        <dbReference type="Proteomes" id="UP000729402"/>
    </source>
</evidence>
<dbReference type="Proteomes" id="UP000729402">
    <property type="component" value="Unassembled WGS sequence"/>
</dbReference>
<accession>A0A8J5VL62</accession>
<name>A0A8J5VL62_ZIZPA</name>
<sequence>MTHGGGSEPGDDMAVWTTRHHRAPLHLATLHAAASIEEFWSSGLQKVNLESNMLDGGILEGLGVLPNLSVLLLATNSLTGKIPLSIGSSSSLSYMFSSQTIAS</sequence>
<protein>
    <submittedName>
        <fullName evidence="1">Uncharacterized protein</fullName>
    </submittedName>
</protein>
<keyword evidence="2" id="KW-1185">Reference proteome</keyword>
<proteinExistence type="predicted"/>
<dbReference type="AlphaFoldDB" id="A0A8J5VL62"/>
<gene>
    <name evidence="1" type="ORF">GUJ93_ZPchr0009g1357</name>
</gene>
<organism evidence="1 2">
    <name type="scientific">Zizania palustris</name>
    <name type="common">Northern wild rice</name>
    <dbReference type="NCBI Taxonomy" id="103762"/>
    <lineage>
        <taxon>Eukaryota</taxon>
        <taxon>Viridiplantae</taxon>
        <taxon>Streptophyta</taxon>
        <taxon>Embryophyta</taxon>
        <taxon>Tracheophyta</taxon>
        <taxon>Spermatophyta</taxon>
        <taxon>Magnoliopsida</taxon>
        <taxon>Liliopsida</taxon>
        <taxon>Poales</taxon>
        <taxon>Poaceae</taxon>
        <taxon>BOP clade</taxon>
        <taxon>Oryzoideae</taxon>
        <taxon>Oryzeae</taxon>
        <taxon>Zizaniinae</taxon>
        <taxon>Zizania</taxon>
    </lineage>
</organism>
<reference evidence="1" key="1">
    <citation type="journal article" date="2021" name="bioRxiv">
        <title>Whole Genome Assembly and Annotation of Northern Wild Rice, Zizania palustris L., Supports a Whole Genome Duplication in the Zizania Genus.</title>
        <authorList>
            <person name="Haas M."/>
            <person name="Kono T."/>
            <person name="Macchietto M."/>
            <person name="Millas R."/>
            <person name="McGilp L."/>
            <person name="Shao M."/>
            <person name="Duquette J."/>
            <person name="Hirsch C.N."/>
            <person name="Kimball J."/>
        </authorList>
    </citation>
    <scope>NUCLEOTIDE SEQUENCE</scope>
    <source>
        <tissue evidence="1">Fresh leaf tissue</tissue>
    </source>
</reference>
<dbReference type="EMBL" id="JAAALK010000289">
    <property type="protein sequence ID" value="KAG8048409.1"/>
    <property type="molecule type" value="Genomic_DNA"/>
</dbReference>
<evidence type="ECO:0000313" key="1">
    <source>
        <dbReference type="EMBL" id="KAG8048409.1"/>
    </source>
</evidence>
<comment type="caution">
    <text evidence="1">The sequence shown here is derived from an EMBL/GenBank/DDBJ whole genome shotgun (WGS) entry which is preliminary data.</text>
</comment>
<reference evidence="1" key="2">
    <citation type="submission" date="2021-02" db="EMBL/GenBank/DDBJ databases">
        <authorList>
            <person name="Kimball J.A."/>
            <person name="Haas M.W."/>
            <person name="Macchietto M."/>
            <person name="Kono T."/>
            <person name="Duquette J."/>
            <person name="Shao M."/>
        </authorList>
    </citation>
    <scope>NUCLEOTIDE SEQUENCE</scope>
    <source>
        <tissue evidence="1">Fresh leaf tissue</tissue>
    </source>
</reference>